<organism evidence="2 3">
    <name type="scientific">Glutinoglossum americanum</name>
    <dbReference type="NCBI Taxonomy" id="1670608"/>
    <lineage>
        <taxon>Eukaryota</taxon>
        <taxon>Fungi</taxon>
        <taxon>Dikarya</taxon>
        <taxon>Ascomycota</taxon>
        <taxon>Pezizomycotina</taxon>
        <taxon>Geoglossomycetes</taxon>
        <taxon>Geoglossales</taxon>
        <taxon>Geoglossaceae</taxon>
        <taxon>Glutinoglossum</taxon>
    </lineage>
</organism>
<feature type="region of interest" description="Disordered" evidence="1">
    <location>
        <begin position="197"/>
        <end position="219"/>
    </location>
</feature>
<sequence>MHLLNLLAGSDDEPTKSIAEKIHGQLDGLDSKQKRLIEVLRILDAAGEVDEQTLEAVNATWGYLITNRLWESQYQSLESLKDEIDYEQTVKVFLEKHELLTSRKQADARKIQICWGQPPHKALPDRIRPPKFSQNLLQQLLRLSKICPLNEAVVLLQSEIDRRILKAGCSGRDRSKPYVLRGDVLSVLHLLKQRLPNHDNQAQSQPSETATLPCDNRPDGVPIDFMVAVRQASIQNGTATDKTDGAGKEDDEGGDEDEDGAEDIHSGDDEDEEEDEDDDIGNGDNEDEEEDGDEVGDMHKGNDKDKEGDEDIESDKSGEETVTKVPTPSSCRCSPTIINGIQDVKGNIDDIKGLRLLAEAIQTGLLNVCHLHLRMLAKTTVGLQNNMSGCKLRKRLQDAWRKRNHLDYLRRRNPHWFLKTQRPEIGADRLVVYRYHPIPPNIFRFDEIRVFERFAGRGSWGTWERDGTIIIPKLFRFLSRLDIRQKIDVEFDLYRHHHRSLPGRSRLGWLRNMFYSIIQQTVRQDPVWYAMNAAARPDKNWRLISYPYITKDTDPGENTGFLHLDLNTTQYVKDGSGGNLLSSSIALDDEQADGCTIGVPGFHHHIRDWHKRLIDRGEDTAGFTTNCSAAYRVQDRKDWGEPIPMPCPALGLRLTRPEIIHGSTPRSYRRRRSLFAWYTGIDDTHTSLDMKGTLSWNDLAACHRDLEAPSREPSGQAPRYGLPGFRFPGSVITRSSSAIGDVLVGRRKWTDPQAMRERDILLGSDDAAARSYVDCIREEMIKRYEEAFEQLKIVETEAFGENSYFRQKELGLPMESNDYSDEIEVSEDAEDGDEDLSMSGLSSEDEL</sequence>
<dbReference type="Proteomes" id="UP000698800">
    <property type="component" value="Unassembled WGS sequence"/>
</dbReference>
<feature type="region of interest" description="Disordered" evidence="1">
    <location>
        <begin position="234"/>
        <end position="334"/>
    </location>
</feature>
<dbReference type="Gene3D" id="2.60.120.620">
    <property type="entry name" value="q2cbj1_9rhob like domain"/>
    <property type="match status" value="1"/>
</dbReference>
<accession>A0A9P8L5Z9</accession>
<feature type="compositionally biased region" description="Acidic residues" evidence="1">
    <location>
        <begin position="818"/>
        <end position="836"/>
    </location>
</feature>
<feature type="compositionally biased region" description="Polar residues" evidence="1">
    <location>
        <begin position="198"/>
        <end position="210"/>
    </location>
</feature>
<dbReference type="OrthoDB" id="4505337at2759"/>
<feature type="region of interest" description="Disordered" evidence="1">
    <location>
        <begin position="810"/>
        <end position="847"/>
    </location>
</feature>
<feature type="compositionally biased region" description="Basic and acidic residues" evidence="1">
    <location>
        <begin position="296"/>
        <end position="307"/>
    </location>
</feature>
<feature type="compositionally biased region" description="Acidic residues" evidence="1">
    <location>
        <begin position="268"/>
        <end position="295"/>
    </location>
</feature>
<gene>
    <name evidence="2" type="ORF">FGG08_000638</name>
</gene>
<name>A0A9P8L5Z9_9PEZI</name>
<comment type="caution">
    <text evidence="2">The sequence shown here is derived from an EMBL/GenBank/DDBJ whole genome shotgun (WGS) entry which is preliminary data.</text>
</comment>
<feature type="compositionally biased region" description="Polar residues" evidence="1">
    <location>
        <begin position="324"/>
        <end position="334"/>
    </location>
</feature>
<protein>
    <submittedName>
        <fullName evidence="2">Uncharacterized protein</fullName>
    </submittedName>
</protein>
<reference evidence="2" key="1">
    <citation type="submission" date="2021-03" db="EMBL/GenBank/DDBJ databases">
        <title>Comparative genomics and phylogenomic investigation of the class Geoglossomycetes provide insights into ecological specialization and systematics.</title>
        <authorList>
            <person name="Melie T."/>
            <person name="Pirro S."/>
            <person name="Miller A.N."/>
            <person name="Quandt A."/>
        </authorList>
    </citation>
    <scope>NUCLEOTIDE SEQUENCE</scope>
    <source>
        <strain evidence="2">GBOQ0MN5Z8</strain>
    </source>
</reference>
<keyword evidence="3" id="KW-1185">Reference proteome</keyword>
<evidence type="ECO:0000256" key="1">
    <source>
        <dbReference type="SAM" id="MobiDB-lite"/>
    </source>
</evidence>
<evidence type="ECO:0000313" key="3">
    <source>
        <dbReference type="Proteomes" id="UP000698800"/>
    </source>
</evidence>
<dbReference type="PANTHER" id="PTHR48209">
    <property type="entry name" value="AGL056WP"/>
    <property type="match status" value="1"/>
</dbReference>
<proteinExistence type="predicted"/>
<dbReference type="PANTHER" id="PTHR48209:SF2">
    <property type="entry name" value="FI24008P1"/>
    <property type="match status" value="1"/>
</dbReference>
<feature type="compositionally biased region" description="Acidic residues" evidence="1">
    <location>
        <begin position="249"/>
        <end position="261"/>
    </location>
</feature>
<dbReference type="AlphaFoldDB" id="A0A9P8L5Z9"/>
<dbReference type="EMBL" id="JAGHQL010000007">
    <property type="protein sequence ID" value="KAH0545339.1"/>
    <property type="molecule type" value="Genomic_DNA"/>
</dbReference>
<evidence type="ECO:0000313" key="2">
    <source>
        <dbReference type="EMBL" id="KAH0545339.1"/>
    </source>
</evidence>
<dbReference type="SUPFAM" id="SSF51197">
    <property type="entry name" value="Clavaminate synthase-like"/>
    <property type="match status" value="1"/>
</dbReference>